<evidence type="ECO:0000259" key="11">
    <source>
        <dbReference type="PROSITE" id="PS51194"/>
    </source>
</evidence>
<dbReference type="InterPro" id="IPR001650">
    <property type="entry name" value="Helicase_C-like"/>
</dbReference>
<dbReference type="InterPro" id="IPR048392">
    <property type="entry name" value="MTR4-like_stalk"/>
</dbReference>
<dbReference type="Gene3D" id="3.40.50.300">
    <property type="entry name" value="P-loop containing nucleotide triphosphate hydrolases"/>
    <property type="match status" value="2"/>
</dbReference>
<dbReference type="InterPro" id="IPR016024">
    <property type="entry name" value="ARM-type_fold"/>
</dbReference>
<keyword evidence="4" id="KW-0547">Nucleotide-binding</keyword>
<evidence type="ECO:0000313" key="13">
    <source>
        <dbReference type="Proteomes" id="UP000663699"/>
    </source>
</evidence>
<evidence type="ECO:0000259" key="10">
    <source>
        <dbReference type="PROSITE" id="PS51192"/>
    </source>
</evidence>
<dbReference type="InterPro" id="IPR027417">
    <property type="entry name" value="P-loop_NTPase"/>
</dbReference>
<dbReference type="FunFam" id="3.40.50.300:FF:000354">
    <property type="entry name" value="ATP-dependent RNA helicase SKI2"/>
    <property type="match status" value="1"/>
</dbReference>
<keyword evidence="13" id="KW-1185">Reference proteome</keyword>
<evidence type="ECO:0000313" key="12">
    <source>
        <dbReference type="EMBL" id="QSL66359.1"/>
    </source>
</evidence>
<comment type="subcellular location">
    <subcellularLocation>
        <location evidence="1">Cytoplasm</location>
    </subcellularLocation>
</comment>
<dbReference type="PANTHER" id="PTHR12131">
    <property type="entry name" value="ATP-DEPENDENT RNA AND DNA HELICASE"/>
    <property type="match status" value="1"/>
</dbReference>
<dbReference type="Gene3D" id="2.30.30.1160">
    <property type="match status" value="1"/>
</dbReference>
<dbReference type="InterPro" id="IPR025696">
    <property type="entry name" value="Beta-barrel_MTR4"/>
</dbReference>
<dbReference type="InterPro" id="IPR012961">
    <property type="entry name" value="Ski2/MTR4_C"/>
</dbReference>
<dbReference type="InterPro" id="IPR011545">
    <property type="entry name" value="DEAD/DEAH_box_helicase_dom"/>
</dbReference>
<evidence type="ECO:0000256" key="9">
    <source>
        <dbReference type="SAM" id="MobiDB-lite"/>
    </source>
</evidence>
<evidence type="ECO:0000256" key="7">
    <source>
        <dbReference type="ARBA" id="ARBA00022840"/>
    </source>
</evidence>
<evidence type="ECO:0000256" key="5">
    <source>
        <dbReference type="ARBA" id="ARBA00022801"/>
    </source>
</evidence>
<evidence type="ECO:0000256" key="2">
    <source>
        <dbReference type="ARBA" id="ARBA00010140"/>
    </source>
</evidence>
<evidence type="ECO:0000256" key="3">
    <source>
        <dbReference type="ARBA" id="ARBA00022490"/>
    </source>
</evidence>
<dbReference type="PROSITE" id="PS51194">
    <property type="entry name" value="HELICASE_CTER"/>
    <property type="match status" value="1"/>
</dbReference>
<feature type="domain" description="Helicase C-terminal" evidence="11">
    <location>
        <begin position="566"/>
        <end position="762"/>
    </location>
</feature>
<evidence type="ECO:0000256" key="8">
    <source>
        <dbReference type="ARBA" id="ARBA00022884"/>
    </source>
</evidence>
<dbReference type="EMBL" id="CP054542">
    <property type="protein sequence ID" value="QSL66359.1"/>
    <property type="molecule type" value="Genomic_DNA"/>
</dbReference>
<dbReference type="Gene3D" id="1.25.10.10">
    <property type="entry name" value="Leucine-rich Repeat Variant"/>
    <property type="match status" value="1"/>
</dbReference>
<dbReference type="FunFam" id="3.40.50.300:FF:000987">
    <property type="entry name" value="DEAD/DEAH box RNA helicase"/>
    <property type="match status" value="1"/>
</dbReference>
<dbReference type="InterPro" id="IPR040801">
    <property type="entry name" value="Ski2_N"/>
</dbReference>
<dbReference type="GO" id="GO:0070478">
    <property type="term" value="P:nuclear-transcribed mRNA catabolic process, 3'-5' exonucleolytic nonsense-mediated decay"/>
    <property type="evidence" value="ECO:0007669"/>
    <property type="project" value="TreeGrafter"/>
</dbReference>
<evidence type="ECO:0000256" key="1">
    <source>
        <dbReference type="ARBA" id="ARBA00004496"/>
    </source>
</evidence>
<reference evidence="12" key="1">
    <citation type="submission" date="2020-06" db="EMBL/GenBank/DDBJ databases">
        <title>Genomes of multiple members of Pneumocystis genus reveal paths to human pathogen Pneumocystis jirovecii.</title>
        <authorList>
            <person name="Cisse O.H."/>
            <person name="Ma L."/>
            <person name="Dekker J."/>
            <person name="Khil P."/>
            <person name="Jo J."/>
            <person name="Brenchley J."/>
            <person name="Blair R."/>
            <person name="Pahar B."/>
            <person name="Chabe M."/>
            <person name="Van Rompay K.A."/>
            <person name="Keesler R."/>
            <person name="Sukura A."/>
            <person name="Hirsch V."/>
            <person name="Kutty G."/>
            <person name="Liu Y."/>
            <person name="Peng L."/>
            <person name="Chen J."/>
            <person name="Song J."/>
            <person name="Weissenbacher-Lang C."/>
            <person name="Xu J."/>
            <person name="Upham N.S."/>
            <person name="Stajich J.E."/>
            <person name="Cuomo C.A."/>
            <person name="Cushion M.T."/>
            <person name="Kovacs J.A."/>
        </authorList>
    </citation>
    <scope>NUCLEOTIDE SEQUENCE</scope>
    <source>
        <strain evidence="12">2A</strain>
    </source>
</reference>
<organism evidence="12 13">
    <name type="scientific">Pneumocystis wakefieldiae</name>
    <dbReference type="NCBI Taxonomy" id="38082"/>
    <lineage>
        <taxon>Eukaryota</taxon>
        <taxon>Fungi</taxon>
        <taxon>Dikarya</taxon>
        <taxon>Ascomycota</taxon>
        <taxon>Taphrinomycotina</taxon>
        <taxon>Pneumocystomycetes</taxon>
        <taxon>Pneumocystaceae</taxon>
        <taxon>Pneumocystis</taxon>
    </lineage>
</organism>
<dbReference type="GO" id="GO:0005524">
    <property type="term" value="F:ATP binding"/>
    <property type="evidence" value="ECO:0007669"/>
    <property type="project" value="UniProtKB-KW"/>
</dbReference>
<dbReference type="Gene3D" id="1.10.3380.30">
    <property type="match status" value="2"/>
</dbReference>
<dbReference type="CDD" id="cd18795">
    <property type="entry name" value="SF2_C_Ski2"/>
    <property type="match status" value="1"/>
</dbReference>
<sequence>MQQSLSEVFEAIKTSLDKKKDNVSHFDEVSRQNFEFVPSKDEVFAQLEQFMVPPLEFSIEWLNELHGYVGKEVEYKELFQVVPFISQMSVEFIRQGLEGRIVGYKEGTVSMEINMKNSTTFERNPAPRTDFIRGRSTFLPFVSERLKVLKLDEDKNDEKDMGLFLVAPGLSRTGILKKYEQPDKFRLELDEDVDPNHWRFDPIDSFPLDNEEKLNDRISDHSRIDLPSDPVDDFLSSDFSLPFSNIGVSTYSAKQKTKQWAHVVDLKADFSNFHELVPNMAYNFPFELDNFQKFAIYHLEKAESVFVSAHTSAGKTVVAEYAIALSLKHMTKTIYTSPIKALSNQKFRDFYDTFEDVGILTGDIQIRPEASCLIMTTEILRSMLYKGSDLVRDVEFVIFDEVHYVNDFERGVVWEEVIIMLPEYITLILLSATVPNTKEFAEWIGRTRQKDIYVISTARRPIPLEHFLWVNREMFKIVDEKERLLMQSYKDATMVLKKDKNVVSTQLNKGGNHDSNPLRKQGRDNLNRTSNTQNISKKGEKSASIRKSDRSVFKGNERQCRSIWVYLVNHLRKINLLPVVVFVFSKRKCQDNANSLVNLDLLNHTEKSEVHIIIEKSIARLRSEDSKLPQIIRMRDLLSRGIGVHHGGLLPIVKEIVEILFTRSLVKILFATETFAMGINMPAKSVVFSGIRKHDGQEFRYLLSGEYTQMAGRAGRRGLDTIGTVIIMCNEDIPDINVLKRILLGNSTKLRSQFRLTYNMILNILRVKTLKVEEMIKRSFSENTSQALLPEHRKEIMLYEKNLSLLKHEPCSFCDIDLILFYNENAEYNQLTKICYQLALFSPYGKKIFLPGRVVIYKENNLYRSLAILLGEASTSFNGEKCFHVLYIKQKDAKNQANKLPFIPVFRDYDFGLDSLKAEQFKEKVLSVSSIELITQVVIKLDVSAVRFRIKESFYNICEQIKKAKLVKDFEFLECSCVNVRDLKFKELFMKRKLCKSNMYNKKCLECPDFVLHFLKAHERNVLVEKIEALEHLISDQNLELLPDYEQRICLLKELGYIDDNLNVLLKGRVACEINSAHELVLTELILDNTLAEFESEEIVALLSVFVFDEKTESLPSISPHLEKGKEMIINAVKKINSVQEKYQVLSLYDILDLENNSCFGLIEVVYEWARGMSFERIMDLTDVLEGSIVRVMTRLDQVLRECASASRIIGDISLYSKMEDCQEKIRRDIIFSPNPNVRKDAESQLKHFSTTSGFICVVLDIPENDKDLLRKRLLPTLLLVPSILRSQIASIIGIILSFDFPEKYPDFMDQVIQLLNSQDIHYIYIGLISFLEISKVYRYRSGVRRKSLDVVVKIVYPRLIEIGNRVVGENESIAFEMLKIILKCYKFHITLELTPYIQDSIVEWVTLFLSVVTRDFPPNLMENNFENCQSSPFWKAKKWAYSNLNCLFIRYGEPSKLSKDTLKKYKSFAKMFSGNFTPEILKVYIRQVELWNEGRVWISQRCLCFLSTFFEECIFPKSTWILIKDKYSYLVSHFIFPLFYIADSDIELWNDNPVEYVHKNTYICDNFHSPANSATSFFITLVDNLQFEERNSKEKEAALRMIGNMSHIILAKNSPFINMMEDFLVIHVFPEFWSPYGYLRARACEIMARFADIQIKNQNNIVRAYEGIMTCFYDSELPVRVEAACALRFMIRDKYVKEMIASRIPQVIQQLLNLTNELDIDTLTTVMQKFVEVFSEELVPFSVQLAEQLRDTFLRIVHESENYLGDKGSELIEFNYIDDKTTTLMGILNTLSTLIWNLEKSPEILSRIINIVLPAIIITFEIEFVDLYAEVFEIINNCILSLKVIFPVMWNIYELLYKTFKSSGIDYTDEMFPVLYNYIIYGREEMISNSTYLTIIYDIIETMFATEEFTIQDRIHACKLIESVFLNLKGHVDHYLHSFVKMAMNQLICDICKVSSYRIHLIEVVISAICYNSLTTLQHLETCAWIEQFFNYWLSDIDRFSRVHDKKLSIVAICSLLSLPIEQIPKSVQKEFPRLFREQLKLFQTLPQAIKNSEALEKSFLDDLEASPRSESWDDINNQADLEDFDEDIEKSYDYLNSFSQEDWLTSTTDDDNYSLEEEPFHTLLDKIDVYALFKDLINKMQQYNQIMYNEITKDLSQEYYLIIQTVIN</sequence>
<dbReference type="Pfam" id="PF00270">
    <property type="entry name" value="DEAD"/>
    <property type="match status" value="1"/>
</dbReference>
<evidence type="ECO:0000256" key="6">
    <source>
        <dbReference type="ARBA" id="ARBA00022806"/>
    </source>
</evidence>
<evidence type="ECO:0000256" key="4">
    <source>
        <dbReference type="ARBA" id="ARBA00022741"/>
    </source>
</evidence>
<keyword evidence="5" id="KW-0378">Hydrolase</keyword>
<dbReference type="InterPro" id="IPR050699">
    <property type="entry name" value="RNA-DNA_Helicase"/>
</dbReference>
<keyword evidence="7" id="KW-0067">ATP-binding</keyword>
<dbReference type="Pfam" id="PF21408">
    <property type="entry name" value="MTR4-like_stalk"/>
    <property type="match status" value="1"/>
</dbReference>
<keyword evidence="8" id="KW-0694">RNA-binding</keyword>
<dbReference type="SUPFAM" id="SSF52540">
    <property type="entry name" value="P-loop containing nucleoside triphosphate hydrolases"/>
    <property type="match status" value="1"/>
</dbReference>
<dbReference type="InterPro" id="IPR011989">
    <property type="entry name" value="ARM-like"/>
</dbReference>
<keyword evidence="3" id="KW-0963">Cytoplasm</keyword>
<accession>A0A899G4I4</accession>
<protein>
    <submittedName>
        <fullName evidence="12">Uncharacterized protein</fullName>
    </submittedName>
</protein>
<dbReference type="GO" id="GO:0004386">
    <property type="term" value="F:helicase activity"/>
    <property type="evidence" value="ECO:0007669"/>
    <property type="project" value="UniProtKB-KW"/>
</dbReference>
<feature type="region of interest" description="Disordered" evidence="9">
    <location>
        <begin position="505"/>
        <end position="550"/>
    </location>
</feature>
<dbReference type="Pfam" id="PF13234">
    <property type="entry name" value="MTR4_beta-barrel"/>
    <property type="match status" value="1"/>
</dbReference>
<proteinExistence type="inferred from homology"/>
<dbReference type="SMART" id="SM01142">
    <property type="entry name" value="DSHCT"/>
    <property type="match status" value="1"/>
</dbReference>
<dbReference type="PROSITE" id="PS51192">
    <property type="entry name" value="HELICASE_ATP_BIND_1"/>
    <property type="match status" value="1"/>
</dbReference>
<dbReference type="GO" id="GO:0016787">
    <property type="term" value="F:hydrolase activity"/>
    <property type="evidence" value="ECO:0007669"/>
    <property type="project" value="UniProtKB-KW"/>
</dbReference>
<dbReference type="GO" id="GO:0003723">
    <property type="term" value="F:RNA binding"/>
    <property type="evidence" value="ECO:0007669"/>
    <property type="project" value="UniProtKB-KW"/>
</dbReference>
<dbReference type="GO" id="GO:0055087">
    <property type="term" value="C:Ski complex"/>
    <property type="evidence" value="ECO:0007669"/>
    <property type="project" value="TreeGrafter"/>
</dbReference>
<feature type="compositionally biased region" description="Polar residues" evidence="9">
    <location>
        <begin position="527"/>
        <end position="536"/>
    </location>
</feature>
<dbReference type="SMART" id="SM00487">
    <property type="entry name" value="DEXDc"/>
    <property type="match status" value="1"/>
</dbReference>
<dbReference type="Pfam" id="PF08148">
    <property type="entry name" value="DSHCT"/>
    <property type="match status" value="1"/>
</dbReference>
<comment type="similarity">
    <text evidence="2">Belongs to the helicase family. SKI2 subfamily.</text>
</comment>
<dbReference type="PANTHER" id="PTHR12131:SF1">
    <property type="entry name" value="ATP-DEPENDENT RNA HELICASE SUPV3L1, MITOCHONDRIAL-RELATED"/>
    <property type="match status" value="1"/>
</dbReference>
<feature type="domain" description="Helicase ATP-binding" evidence="10">
    <location>
        <begin position="296"/>
        <end position="452"/>
    </location>
</feature>
<dbReference type="SUPFAM" id="SSF48371">
    <property type="entry name" value="ARM repeat"/>
    <property type="match status" value="1"/>
</dbReference>
<keyword evidence="6" id="KW-0347">Helicase</keyword>
<name>A0A899G4I4_9ASCO</name>
<dbReference type="Pfam" id="PF17911">
    <property type="entry name" value="Ski2_N"/>
    <property type="match status" value="1"/>
</dbReference>
<dbReference type="OrthoDB" id="64767at2759"/>
<feature type="compositionally biased region" description="Basic and acidic residues" evidence="9">
    <location>
        <begin position="537"/>
        <end position="550"/>
    </location>
</feature>
<dbReference type="Proteomes" id="UP000663699">
    <property type="component" value="Chromosome 11"/>
</dbReference>
<dbReference type="FunFam" id="1.10.3380.30:FF:000001">
    <property type="entry name" value="Ski2 ATP-dependent RNA helicase"/>
    <property type="match status" value="1"/>
</dbReference>
<gene>
    <name evidence="12" type="ORF">MERGE_000737</name>
</gene>
<feature type="compositionally biased region" description="Polar residues" evidence="9">
    <location>
        <begin position="505"/>
        <end position="515"/>
    </location>
</feature>
<dbReference type="Pfam" id="PF00271">
    <property type="entry name" value="Helicase_C"/>
    <property type="match status" value="1"/>
</dbReference>
<dbReference type="InterPro" id="IPR014001">
    <property type="entry name" value="Helicase_ATP-bd"/>
</dbReference>
<dbReference type="SMART" id="SM00490">
    <property type="entry name" value="HELICc"/>
    <property type="match status" value="1"/>
</dbReference>